<evidence type="ECO:0000313" key="4">
    <source>
        <dbReference type="Proteomes" id="UP000835052"/>
    </source>
</evidence>
<feature type="signal peptide" evidence="2">
    <location>
        <begin position="1"/>
        <end position="17"/>
    </location>
</feature>
<evidence type="ECO:0000256" key="1">
    <source>
        <dbReference type="SAM" id="MobiDB-lite"/>
    </source>
</evidence>
<dbReference type="Proteomes" id="UP000835052">
    <property type="component" value="Unassembled WGS sequence"/>
</dbReference>
<feature type="region of interest" description="Disordered" evidence="1">
    <location>
        <begin position="166"/>
        <end position="255"/>
    </location>
</feature>
<protein>
    <submittedName>
        <fullName evidence="3">Uncharacterized protein</fullName>
    </submittedName>
</protein>
<name>A0A8S1H899_9PELO</name>
<sequence length="255" mass="27375">MLPTPLMFMFIVKLGDAQLNLGSFSLHPNTNGGIDLGLGQSANIFGFGGDRGFKLSSNPGGVGLATNEGVLIGGERIGASSGFSGGSSGIDLGSNLQFGNNPQPMHPAGQFGNFMENIRNFFSFLGNGMPMPPTVPPPMTSAFTPMPLAPIPSIGVATTEPPTLIESEELEKPKEETEFNTDEEDDWRNTGRDEEPLAVNEGESLLHRGLKSSREFLPTSSESSERRRDNSKATDEIFTARTDRPRQLPGLIEFS</sequence>
<dbReference type="AlphaFoldDB" id="A0A8S1H899"/>
<dbReference type="EMBL" id="CAJGYM010000021">
    <property type="protein sequence ID" value="CAD6191487.1"/>
    <property type="molecule type" value="Genomic_DNA"/>
</dbReference>
<accession>A0A8S1H899</accession>
<comment type="caution">
    <text evidence="3">The sequence shown here is derived from an EMBL/GenBank/DDBJ whole genome shotgun (WGS) entry which is preliminary data.</text>
</comment>
<keyword evidence="4" id="KW-1185">Reference proteome</keyword>
<proteinExistence type="predicted"/>
<evidence type="ECO:0000256" key="2">
    <source>
        <dbReference type="SAM" id="SignalP"/>
    </source>
</evidence>
<keyword evidence="2" id="KW-0732">Signal</keyword>
<evidence type="ECO:0000313" key="3">
    <source>
        <dbReference type="EMBL" id="CAD6191487.1"/>
    </source>
</evidence>
<organism evidence="3 4">
    <name type="scientific">Caenorhabditis auriculariae</name>
    <dbReference type="NCBI Taxonomy" id="2777116"/>
    <lineage>
        <taxon>Eukaryota</taxon>
        <taxon>Metazoa</taxon>
        <taxon>Ecdysozoa</taxon>
        <taxon>Nematoda</taxon>
        <taxon>Chromadorea</taxon>
        <taxon>Rhabditida</taxon>
        <taxon>Rhabditina</taxon>
        <taxon>Rhabditomorpha</taxon>
        <taxon>Rhabditoidea</taxon>
        <taxon>Rhabditidae</taxon>
        <taxon>Peloderinae</taxon>
        <taxon>Caenorhabditis</taxon>
    </lineage>
</organism>
<feature type="chain" id="PRO_5035793126" evidence="2">
    <location>
        <begin position="18"/>
        <end position="255"/>
    </location>
</feature>
<dbReference type="OrthoDB" id="5825015at2759"/>
<feature type="compositionally biased region" description="Basic and acidic residues" evidence="1">
    <location>
        <begin position="223"/>
        <end position="235"/>
    </location>
</feature>
<reference evidence="3" key="1">
    <citation type="submission" date="2020-10" db="EMBL/GenBank/DDBJ databases">
        <authorList>
            <person name="Kikuchi T."/>
        </authorList>
    </citation>
    <scope>NUCLEOTIDE SEQUENCE</scope>
    <source>
        <strain evidence="3">NKZ352</strain>
    </source>
</reference>
<gene>
    <name evidence="3" type="ORF">CAUJ_LOCUS7406</name>
</gene>